<evidence type="ECO:0000256" key="4">
    <source>
        <dbReference type="ARBA" id="ARBA00022676"/>
    </source>
</evidence>
<evidence type="ECO:0000313" key="11">
    <source>
        <dbReference type="EMBL" id="CAB3404416.1"/>
    </source>
</evidence>
<evidence type="ECO:0000256" key="10">
    <source>
        <dbReference type="SAM" id="MobiDB-lite"/>
    </source>
</evidence>
<accession>A0A8S1EY37</accession>
<comment type="caution">
    <text evidence="11">The sequence shown here is derived from an EMBL/GenBank/DDBJ whole genome shotgun (WGS) entry which is preliminary data.</text>
</comment>
<reference evidence="11 12" key="1">
    <citation type="submission" date="2020-04" db="EMBL/GenBank/DDBJ databases">
        <authorList>
            <person name="Laetsch R D."/>
            <person name="Stevens L."/>
            <person name="Kumar S."/>
            <person name="Blaxter L. M."/>
        </authorList>
    </citation>
    <scope>NUCLEOTIDE SEQUENCE [LARGE SCALE GENOMIC DNA]</scope>
</reference>
<name>A0A8S1EY37_9PELO</name>
<comment type="catalytic activity">
    <reaction evidence="7">
        <text>[(1-&gt;4)-alpha-D-glucosyl](n) + UDP-alpha-D-glucose = [(1-&gt;4)-alpha-D-glucosyl](n+1) + UDP + H(+)</text>
        <dbReference type="Rhea" id="RHEA:18549"/>
        <dbReference type="Rhea" id="RHEA-COMP:9584"/>
        <dbReference type="Rhea" id="RHEA-COMP:9587"/>
        <dbReference type="ChEBI" id="CHEBI:15378"/>
        <dbReference type="ChEBI" id="CHEBI:15444"/>
        <dbReference type="ChEBI" id="CHEBI:58223"/>
        <dbReference type="ChEBI" id="CHEBI:58885"/>
        <dbReference type="EC" id="2.4.1.11"/>
    </reaction>
    <physiologicalReaction direction="left-to-right" evidence="7">
        <dbReference type="Rhea" id="RHEA:18550"/>
    </physiologicalReaction>
</comment>
<dbReference type="GO" id="GO:0004373">
    <property type="term" value="F:alpha-1,4-glucan glucosyltransferase (UDP-glucose donor) activity"/>
    <property type="evidence" value="ECO:0007669"/>
    <property type="project" value="UniProtKB-EC"/>
</dbReference>
<dbReference type="GO" id="GO:0005737">
    <property type="term" value="C:cytoplasm"/>
    <property type="evidence" value="ECO:0007669"/>
    <property type="project" value="TreeGrafter"/>
</dbReference>
<dbReference type="FunFam" id="3.40.50.2000:FF:000247">
    <property type="entry name" value="Glycogen [starch] synthase"/>
    <property type="match status" value="1"/>
</dbReference>
<keyword evidence="6 9" id="KW-0320">Glycogen biosynthesis</keyword>
<dbReference type="Gene3D" id="6.10.260.10">
    <property type="match status" value="1"/>
</dbReference>
<evidence type="ECO:0000256" key="3">
    <source>
        <dbReference type="ARBA" id="ARBA00012558"/>
    </source>
</evidence>
<dbReference type="PANTHER" id="PTHR10176">
    <property type="entry name" value="GLYCOGEN SYNTHASE"/>
    <property type="match status" value="1"/>
</dbReference>
<evidence type="ECO:0000256" key="9">
    <source>
        <dbReference type="RuleBase" id="RU363104"/>
    </source>
</evidence>
<dbReference type="CDD" id="cd03793">
    <property type="entry name" value="GT3_GSY2-like"/>
    <property type="match status" value="1"/>
</dbReference>
<keyword evidence="4 9" id="KW-0328">Glycosyltransferase</keyword>
<comment type="similarity">
    <text evidence="2 9">Belongs to the glycosyltransferase 3 family.</text>
</comment>
<gene>
    <name evidence="11" type="ORF">CBOVIS_LOCUS6757</name>
</gene>
<evidence type="ECO:0000256" key="2">
    <source>
        <dbReference type="ARBA" id="ARBA00010686"/>
    </source>
</evidence>
<evidence type="ECO:0000256" key="6">
    <source>
        <dbReference type="ARBA" id="ARBA00023056"/>
    </source>
</evidence>
<evidence type="ECO:0000256" key="1">
    <source>
        <dbReference type="ARBA" id="ARBA00004964"/>
    </source>
</evidence>
<proteinExistence type="inferred from homology"/>
<feature type="region of interest" description="Disordered" evidence="10">
    <location>
        <begin position="648"/>
        <end position="672"/>
    </location>
</feature>
<dbReference type="GO" id="GO:0005978">
    <property type="term" value="P:glycogen biosynthetic process"/>
    <property type="evidence" value="ECO:0007669"/>
    <property type="project" value="UniProtKB-KW"/>
</dbReference>
<dbReference type="SUPFAM" id="SSF53756">
    <property type="entry name" value="UDP-Glycosyltransferase/glycogen phosphorylase"/>
    <property type="match status" value="2"/>
</dbReference>
<keyword evidence="5 9" id="KW-0808">Transferase</keyword>
<dbReference type="EC" id="2.4.1.11" evidence="3 9"/>
<keyword evidence="12" id="KW-1185">Reference proteome</keyword>
<dbReference type="Gene3D" id="3.40.50.2000">
    <property type="entry name" value="Glycogen Phosphorylase B"/>
    <property type="match status" value="2"/>
</dbReference>
<organism evidence="11 12">
    <name type="scientific">Caenorhabditis bovis</name>
    <dbReference type="NCBI Taxonomy" id="2654633"/>
    <lineage>
        <taxon>Eukaryota</taxon>
        <taxon>Metazoa</taxon>
        <taxon>Ecdysozoa</taxon>
        <taxon>Nematoda</taxon>
        <taxon>Chromadorea</taxon>
        <taxon>Rhabditida</taxon>
        <taxon>Rhabditina</taxon>
        <taxon>Rhabditomorpha</taxon>
        <taxon>Rhabditoidea</taxon>
        <taxon>Rhabditidae</taxon>
        <taxon>Peloderinae</taxon>
        <taxon>Caenorhabditis</taxon>
    </lineage>
</organism>
<evidence type="ECO:0000256" key="8">
    <source>
        <dbReference type="ARBA" id="ARBA00073454"/>
    </source>
</evidence>
<dbReference type="EMBL" id="CADEPM010000004">
    <property type="protein sequence ID" value="CAB3404416.1"/>
    <property type="molecule type" value="Genomic_DNA"/>
</dbReference>
<dbReference type="InterPro" id="IPR008631">
    <property type="entry name" value="Glycogen_synth"/>
</dbReference>
<dbReference type="Pfam" id="PF05693">
    <property type="entry name" value="Glycogen_syn"/>
    <property type="match status" value="1"/>
</dbReference>
<evidence type="ECO:0000313" key="12">
    <source>
        <dbReference type="Proteomes" id="UP000494206"/>
    </source>
</evidence>
<dbReference type="Proteomes" id="UP000494206">
    <property type="component" value="Unassembled WGS sequence"/>
</dbReference>
<comment type="pathway">
    <text evidence="1 9">Glycan biosynthesis; glycogen biosynthesis.</text>
</comment>
<protein>
    <recommendedName>
        <fullName evidence="8 9">Glycogen [starch] synthase</fullName>
        <ecNumber evidence="3 9">2.4.1.11</ecNumber>
    </recommendedName>
</protein>
<evidence type="ECO:0000256" key="7">
    <source>
        <dbReference type="ARBA" id="ARBA00047345"/>
    </source>
</evidence>
<dbReference type="AlphaFoldDB" id="A0A8S1EY37"/>
<comment type="function">
    <text evidence="9">Transfers the glycosyl residue from UDP-Glc to the non-reducing end of alpha-1,4-glucan.</text>
</comment>
<dbReference type="FunFam" id="3.40.50.2000:FF:000014">
    <property type="entry name" value="Glycogen [starch] synthase"/>
    <property type="match status" value="1"/>
</dbReference>
<sequence length="672" mass="76378">MAAHGRMPRNLSSTKIAKTLAGEELDDVEVLDMDEGRSAREEGRFVFECAWEVANKVGGIYTVLRSKAQISTEELGDQYCMFGPMKDEKWRLEVDPIEPENRTIRAAMKRFHADGFRCLYGRWLIEGYPKVIMFDLGSGAVKMNEWKHELFEKCQIGIPHEDIESNDAVILGFMVAIFLKHFVESVTAYTPLVVAHFHEWQAGVGLLMTRLWKLNVATVYTTHATLLGRHLCAGGADLYNNLSGFDLDAEAGKRRIYHQYCLERAACQTAHVFTTVSEITGLEAEHFLCRKPDILTPNGLNVFKFAALHEFQNLHAQNKEKINNFIRGHFHGHLNFDLDKTLYFFTAGRYEFSNKGGDMFIESLARLNHYLKTTSDPRHSGVTVVAFIIYPAPANSFNVESLKGQAVTKQLKEAVDRIKESIGQRIFNSCLQGHLPDGEDLVSPAETILLKRCMMAMQPSQLPPICTHNMIRNDDPVLEALRRTQLFNKPDDRVKVIFHPEFLSSVSPLIGLDYEDFVRGCHLGVFPSYYEPWGYTPAECTVMGIPSVSTNLSGFGCFMQEHVDDPDEYGIYVVDRRFQGGEESVCQLAQIMYDFSGMSRRQRIILRNSCERLSELLDWKNLGVFYRDCRRMALEKLHPNLNNIIRENEGMVPSAATSRRPSIHGSDDDDEE</sequence>
<dbReference type="OrthoDB" id="6335297at2759"/>
<dbReference type="PANTHER" id="PTHR10176:SF3">
    <property type="entry name" value="GLYCOGEN [STARCH] SYNTHASE"/>
    <property type="match status" value="1"/>
</dbReference>
<evidence type="ECO:0000256" key="5">
    <source>
        <dbReference type="ARBA" id="ARBA00022679"/>
    </source>
</evidence>